<keyword evidence="4" id="KW-1185">Reference proteome</keyword>
<comment type="caution">
    <text evidence="3">The sequence shown here is derived from an EMBL/GenBank/DDBJ whole genome shotgun (WGS) entry which is preliminary data.</text>
</comment>
<dbReference type="AlphaFoldDB" id="A0A8X6KXN4"/>
<dbReference type="InterPro" id="IPR040044">
    <property type="entry name" value="SRR1L"/>
</dbReference>
<evidence type="ECO:0000313" key="4">
    <source>
        <dbReference type="Proteomes" id="UP000887116"/>
    </source>
</evidence>
<dbReference type="PANTHER" id="PTHR28626:SF3">
    <property type="entry name" value="SRR1-LIKE PROTEIN"/>
    <property type="match status" value="1"/>
</dbReference>
<reference evidence="3" key="1">
    <citation type="submission" date="2020-07" db="EMBL/GenBank/DDBJ databases">
        <title>Multicomponent nature underlies the extraordinary mechanical properties of spider dragline silk.</title>
        <authorList>
            <person name="Kono N."/>
            <person name="Nakamura H."/>
            <person name="Mori M."/>
            <person name="Yoshida Y."/>
            <person name="Ohtoshi R."/>
            <person name="Malay A.D."/>
            <person name="Moran D.A.P."/>
            <person name="Tomita M."/>
            <person name="Numata K."/>
            <person name="Arakawa K."/>
        </authorList>
    </citation>
    <scope>NUCLEOTIDE SEQUENCE</scope>
</reference>
<organism evidence="3 4">
    <name type="scientific">Trichonephila clavata</name>
    <name type="common">Joro spider</name>
    <name type="synonym">Nephila clavata</name>
    <dbReference type="NCBI Taxonomy" id="2740835"/>
    <lineage>
        <taxon>Eukaryota</taxon>
        <taxon>Metazoa</taxon>
        <taxon>Ecdysozoa</taxon>
        <taxon>Arthropoda</taxon>
        <taxon>Chelicerata</taxon>
        <taxon>Arachnida</taxon>
        <taxon>Araneae</taxon>
        <taxon>Araneomorphae</taxon>
        <taxon>Entelegynae</taxon>
        <taxon>Araneoidea</taxon>
        <taxon>Nephilidae</taxon>
        <taxon>Trichonephila</taxon>
    </lineage>
</organism>
<dbReference type="GO" id="GO:0005634">
    <property type="term" value="C:nucleus"/>
    <property type="evidence" value="ECO:0007669"/>
    <property type="project" value="TreeGrafter"/>
</dbReference>
<comment type="similarity">
    <text evidence="1">Belongs to the SRR1 family.</text>
</comment>
<protein>
    <submittedName>
        <fullName evidence="3">SRR1-like protein</fullName>
    </submittedName>
</protein>
<accession>A0A8X6KXN4</accession>
<dbReference type="GO" id="GO:0005737">
    <property type="term" value="C:cytoplasm"/>
    <property type="evidence" value="ECO:0007669"/>
    <property type="project" value="TreeGrafter"/>
</dbReference>
<dbReference type="PANTHER" id="PTHR28626">
    <property type="entry name" value="SRR1-LIKE PROTEIN"/>
    <property type="match status" value="1"/>
</dbReference>
<dbReference type="EMBL" id="BMAO01033250">
    <property type="protein sequence ID" value="GFQ88071.1"/>
    <property type="molecule type" value="Genomic_DNA"/>
</dbReference>
<dbReference type="OrthoDB" id="551431at2759"/>
<evidence type="ECO:0000313" key="3">
    <source>
        <dbReference type="EMBL" id="GFQ88071.1"/>
    </source>
</evidence>
<feature type="domain" description="SRR1-like" evidence="2">
    <location>
        <begin position="10"/>
        <end position="164"/>
    </location>
</feature>
<gene>
    <name evidence="3" type="primary">SRRD</name>
    <name evidence="3" type="ORF">TNCT_416011</name>
</gene>
<dbReference type="InterPro" id="IPR012942">
    <property type="entry name" value="SRR1-like"/>
</dbReference>
<sequence length="196" mass="22888">MESISISSIDIVCYGLGHFISCLNARYQLAFLMVLRDILQPSVFDIYDPIFSMEEKTVLRDIGLNVLNVNEEGKRTASNQTIFFMPHCDLPLYNNLLWANWKKEKLSKLIIIGNSFQVYNFCKTENFMKEKAIYVYFASQFISEIKIKNIFQFSDIFNDLSLHYFQPNDISRVPIHIWKNADEPVYDIDDGIIKNS</sequence>
<proteinExistence type="inferred from homology"/>
<evidence type="ECO:0000259" key="2">
    <source>
        <dbReference type="Pfam" id="PF07985"/>
    </source>
</evidence>
<dbReference type="Pfam" id="PF07985">
    <property type="entry name" value="SRR1"/>
    <property type="match status" value="1"/>
</dbReference>
<name>A0A8X6KXN4_TRICU</name>
<evidence type="ECO:0000256" key="1">
    <source>
        <dbReference type="ARBA" id="ARBA00009856"/>
    </source>
</evidence>
<dbReference type="Proteomes" id="UP000887116">
    <property type="component" value="Unassembled WGS sequence"/>
</dbReference>